<name>A0A1H6ETT4_9ACTN</name>
<dbReference type="SUPFAM" id="SSF47336">
    <property type="entry name" value="ACP-like"/>
    <property type="match status" value="1"/>
</dbReference>
<dbReference type="RefSeq" id="WP_103962367.1">
    <property type="nucleotide sequence ID" value="NZ_FNVT01000019.1"/>
</dbReference>
<dbReference type="PANTHER" id="PTHR45527:SF1">
    <property type="entry name" value="FATTY ACID SYNTHASE"/>
    <property type="match status" value="1"/>
</dbReference>
<dbReference type="Pfam" id="PF00550">
    <property type="entry name" value="PP-binding"/>
    <property type="match status" value="1"/>
</dbReference>
<dbReference type="Proteomes" id="UP000236732">
    <property type="component" value="Unassembled WGS sequence"/>
</dbReference>
<protein>
    <submittedName>
        <fullName evidence="2">Bifunctional isochorismate lyase / aryl carrier protein/mycobactin phenyloxazoline synthetase</fullName>
    </submittedName>
</protein>
<dbReference type="GO" id="GO:0043041">
    <property type="term" value="P:amino acid activation for nonribosomal peptide biosynthetic process"/>
    <property type="evidence" value="ECO:0007669"/>
    <property type="project" value="TreeGrafter"/>
</dbReference>
<evidence type="ECO:0000259" key="1">
    <source>
        <dbReference type="PROSITE" id="PS50075"/>
    </source>
</evidence>
<dbReference type="AlphaFoldDB" id="A0A1H6ETT4"/>
<dbReference type="Gene3D" id="1.10.1200.10">
    <property type="entry name" value="ACP-like"/>
    <property type="match status" value="1"/>
</dbReference>
<dbReference type="InterPro" id="IPR036736">
    <property type="entry name" value="ACP-like_sf"/>
</dbReference>
<evidence type="ECO:0000313" key="3">
    <source>
        <dbReference type="Proteomes" id="UP000236732"/>
    </source>
</evidence>
<feature type="domain" description="Carrier" evidence="1">
    <location>
        <begin position="1"/>
        <end position="74"/>
    </location>
</feature>
<organism evidence="2 3">
    <name type="scientific">Nonomuraea solani</name>
    <dbReference type="NCBI Taxonomy" id="1144553"/>
    <lineage>
        <taxon>Bacteria</taxon>
        <taxon>Bacillati</taxon>
        <taxon>Actinomycetota</taxon>
        <taxon>Actinomycetes</taxon>
        <taxon>Streptosporangiales</taxon>
        <taxon>Streptosporangiaceae</taxon>
        <taxon>Nonomuraea</taxon>
    </lineage>
</organism>
<dbReference type="InterPro" id="IPR009081">
    <property type="entry name" value="PP-bd_ACP"/>
</dbReference>
<gene>
    <name evidence="2" type="ORF">SAMN05444920_119200</name>
</gene>
<dbReference type="OrthoDB" id="2455700at2"/>
<evidence type="ECO:0000313" key="2">
    <source>
        <dbReference type="EMBL" id="SEH01270.1"/>
    </source>
</evidence>
<dbReference type="GO" id="GO:0005737">
    <property type="term" value="C:cytoplasm"/>
    <property type="evidence" value="ECO:0007669"/>
    <property type="project" value="TreeGrafter"/>
</dbReference>
<dbReference type="EMBL" id="FNVT01000019">
    <property type="protein sequence ID" value="SEH01270.1"/>
    <property type="molecule type" value="Genomic_DNA"/>
</dbReference>
<sequence>MSDSASAERLRAQIAELLDVEPGELGLHDDLVEAGLDSIRVMTLIEHWQREGHRIGFADLLEKPTIAAWAELFA</sequence>
<accession>A0A1H6ETT4</accession>
<reference evidence="2 3" key="1">
    <citation type="submission" date="2016-10" db="EMBL/GenBank/DDBJ databases">
        <authorList>
            <person name="de Groot N.N."/>
        </authorList>
    </citation>
    <scope>NUCLEOTIDE SEQUENCE [LARGE SCALE GENOMIC DNA]</scope>
    <source>
        <strain evidence="2 3">CGMCC 4.7037</strain>
    </source>
</reference>
<dbReference type="PANTHER" id="PTHR45527">
    <property type="entry name" value="NONRIBOSOMAL PEPTIDE SYNTHETASE"/>
    <property type="match status" value="1"/>
</dbReference>
<dbReference type="GO" id="GO:0016829">
    <property type="term" value="F:lyase activity"/>
    <property type="evidence" value="ECO:0007669"/>
    <property type="project" value="UniProtKB-KW"/>
</dbReference>
<keyword evidence="2" id="KW-0456">Lyase</keyword>
<dbReference type="PROSITE" id="PS50075">
    <property type="entry name" value="CARRIER"/>
    <property type="match status" value="1"/>
</dbReference>
<dbReference type="GO" id="GO:0031177">
    <property type="term" value="F:phosphopantetheine binding"/>
    <property type="evidence" value="ECO:0007669"/>
    <property type="project" value="TreeGrafter"/>
</dbReference>
<dbReference type="GO" id="GO:0044550">
    <property type="term" value="P:secondary metabolite biosynthetic process"/>
    <property type="evidence" value="ECO:0007669"/>
    <property type="project" value="TreeGrafter"/>
</dbReference>
<proteinExistence type="predicted"/>
<keyword evidence="3" id="KW-1185">Reference proteome</keyword>